<name>A0A699YU38_HAELA</name>
<accession>A0A699YU38</accession>
<gene>
    <name evidence="1" type="ORF">HaLaN_08982</name>
</gene>
<dbReference type="EMBL" id="BLLF01000581">
    <property type="protein sequence ID" value="GFH13151.1"/>
    <property type="molecule type" value="Genomic_DNA"/>
</dbReference>
<evidence type="ECO:0000313" key="1">
    <source>
        <dbReference type="EMBL" id="GFH13151.1"/>
    </source>
</evidence>
<dbReference type="Proteomes" id="UP000485058">
    <property type="component" value="Unassembled WGS sequence"/>
</dbReference>
<keyword evidence="2" id="KW-1185">Reference proteome</keyword>
<organism evidence="1 2">
    <name type="scientific">Haematococcus lacustris</name>
    <name type="common">Green alga</name>
    <name type="synonym">Haematococcus pluvialis</name>
    <dbReference type="NCBI Taxonomy" id="44745"/>
    <lineage>
        <taxon>Eukaryota</taxon>
        <taxon>Viridiplantae</taxon>
        <taxon>Chlorophyta</taxon>
        <taxon>core chlorophytes</taxon>
        <taxon>Chlorophyceae</taxon>
        <taxon>CS clade</taxon>
        <taxon>Chlamydomonadales</taxon>
        <taxon>Haematococcaceae</taxon>
        <taxon>Haematococcus</taxon>
    </lineage>
</organism>
<feature type="non-terminal residue" evidence="1">
    <location>
        <position position="120"/>
    </location>
</feature>
<reference evidence="1 2" key="1">
    <citation type="submission" date="2020-02" db="EMBL/GenBank/DDBJ databases">
        <title>Draft genome sequence of Haematococcus lacustris strain NIES-144.</title>
        <authorList>
            <person name="Morimoto D."/>
            <person name="Nakagawa S."/>
            <person name="Yoshida T."/>
            <person name="Sawayama S."/>
        </authorList>
    </citation>
    <scope>NUCLEOTIDE SEQUENCE [LARGE SCALE GENOMIC DNA]</scope>
    <source>
        <strain evidence="1 2">NIES-144</strain>
    </source>
</reference>
<protein>
    <submittedName>
        <fullName evidence="1">Uncharacterized protein</fullName>
    </submittedName>
</protein>
<dbReference type="AlphaFoldDB" id="A0A699YU38"/>
<evidence type="ECO:0000313" key="2">
    <source>
        <dbReference type="Proteomes" id="UP000485058"/>
    </source>
</evidence>
<comment type="caution">
    <text evidence="1">The sequence shown here is derived from an EMBL/GenBank/DDBJ whole genome shotgun (WGS) entry which is preliminary data.</text>
</comment>
<proteinExistence type="predicted"/>
<feature type="non-terminal residue" evidence="1">
    <location>
        <position position="1"/>
    </location>
</feature>
<sequence length="120" mass="13412">MDLRQIRVTRGLSIEGLTSRIDPSRVANPVWLHRGLVHDDLQLHMLRKGLRSIMEGVHTRFYDGADPCKGFREQALMEAYGGEAVELQETLSDPSPSPLVYNLTALQLGLKNAPGMFNLL</sequence>